<dbReference type="EMBL" id="CP003235">
    <property type="protein sequence ID" value="AFC28374.1"/>
    <property type="molecule type" value="Genomic_DNA"/>
</dbReference>
<dbReference type="AlphaFoldDB" id="H6NGT2"/>
<organism evidence="1 2">
    <name type="scientific">Paenibacillus mucilaginosus 3016</name>
    <dbReference type="NCBI Taxonomy" id="1116391"/>
    <lineage>
        <taxon>Bacteria</taxon>
        <taxon>Bacillati</taxon>
        <taxon>Bacillota</taxon>
        <taxon>Bacilli</taxon>
        <taxon>Bacillales</taxon>
        <taxon>Paenibacillaceae</taxon>
        <taxon>Paenibacillus</taxon>
    </lineage>
</organism>
<name>H6NGT2_9BACL</name>
<dbReference type="STRING" id="1116391.PM3016_1449"/>
<sequence length="61" mass="6646">MDPIARAIIKRVIDDLETKARELQVPNIPGAGSEYVDGFKTGKAVGLFQASMELEKVLEDA</sequence>
<keyword evidence="2" id="KW-1185">Reference proteome</keyword>
<dbReference type="RefSeq" id="WP_014368976.1">
    <property type="nucleotide sequence ID" value="NC_016935.1"/>
</dbReference>
<dbReference type="KEGG" id="pmq:PM3016_1449"/>
<evidence type="ECO:0000313" key="1">
    <source>
        <dbReference type="EMBL" id="AFC28374.1"/>
    </source>
</evidence>
<dbReference type="Proteomes" id="UP000007523">
    <property type="component" value="Chromosome"/>
</dbReference>
<protein>
    <submittedName>
        <fullName evidence="1">Uncharacterized protein</fullName>
    </submittedName>
</protein>
<accession>H6NGT2</accession>
<gene>
    <name evidence="1" type="ORF">PM3016_1449</name>
</gene>
<reference evidence="1 2" key="1">
    <citation type="journal article" date="2012" name="J. Bacteriol.">
        <title>Complete Genome Sequence of Paenibacillus mucilaginosus 3016, a Bacterium Functional as Microbial Fertilizer.</title>
        <authorList>
            <person name="Ma M."/>
            <person name="Wang Z."/>
            <person name="Li L."/>
            <person name="Jiang X."/>
            <person name="Guan D."/>
            <person name="Cao F."/>
            <person name="Chen H."/>
            <person name="Wang X."/>
            <person name="Shen D."/>
            <person name="Du B."/>
            <person name="Li J."/>
        </authorList>
    </citation>
    <scope>NUCLEOTIDE SEQUENCE [LARGE SCALE GENOMIC DNA]</scope>
    <source>
        <strain evidence="1 2">3016</strain>
    </source>
</reference>
<dbReference type="HOGENOM" id="CLU_2918308_0_0_9"/>
<evidence type="ECO:0000313" key="2">
    <source>
        <dbReference type="Proteomes" id="UP000007523"/>
    </source>
</evidence>
<proteinExistence type="predicted"/>